<feature type="compositionally biased region" description="Low complexity" evidence="1">
    <location>
        <begin position="149"/>
        <end position="166"/>
    </location>
</feature>
<feature type="region of interest" description="Disordered" evidence="1">
    <location>
        <begin position="149"/>
        <end position="172"/>
    </location>
</feature>
<evidence type="ECO:0000313" key="3">
    <source>
        <dbReference type="Proteomes" id="UP000235023"/>
    </source>
</evidence>
<reference evidence="3" key="1">
    <citation type="submission" date="2017-12" db="EMBL/GenBank/DDBJ databases">
        <authorList>
            <consortium name="DOE Joint Genome Institute"/>
            <person name="Mondo S.J."/>
            <person name="Kjaerbolling I."/>
            <person name="Vesth T.C."/>
            <person name="Frisvad J.C."/>
            <person name="Nybo J.L."/>
            <person name="Theobald S."/>
            <person name="Kuo A."/>
            <person name="Bowyer P."/>
            <person name="Matsuda Y."/>
            <person name="Lyhne E.K."/>
            <person name="Kogle M.E."/>
            <person name="Clum A."/>
            <person name="Lipzen A."/>
            <person name="Salamov A."/>
            <person name="Ngan C.Y."/>
            <person name="Daum C."/>
            <person name="Chiniquy J."/>
            <person name="Barry K."/>
            <person name="LaButti K."/>
            <person name="Haridas S."/>
            <person name="Simmons B.A."/>
            <person name="Magnuson J.K."/>
            <person name="Mortensen U.H."/>
            <person name="Larsen T.O."/>
            <person name="Grigoriev I.V."/>
            <person name="Baker S.E."/>
            <person name="Andersen M.R."/>
            <person name="Nordberg H.P."/>
            <person name="Cantor M.N."/>
            <person name="Hua S.X."/>
        </authorList>
    </citation>
    <scope>NUCLEOTIDE SEQUENCE [LARGE SCALE GENOMIC DNA]</scope>
    <source>
        <strain evidence="3">IBT 19404</strain>
    </source>
</reference>
<feature type="compositionally biased region" description="Polar residues" evidence="1">
    <location>
        <begin position="633"/>
        <end position="652"/>
    </location>
</feature>
<accession>A0A2J5I2B5</accession>
<gene>
    <name evidence="2" type="ORF">BDW42DRAFT_199930</name>
</gene>
<feature type="compositionally biased region" description="Polar residues" evidence="1">
    <location>
        <begin position="200"/>
        <end position="231"/>
    </location>
</feature>
<dbReference type="Proteomes" id="UP000235023">
    <property type="component" value="Unassembled WGS sequence"/>
</dbReference>
<dbReference type="EMBL" id="KZ559515">
    <property type="protein sequence ID" value="PLN83909.1"/>
    <property type="molecule type" value="Genomic_DNA"/>
</dbReference>
<dbReference type="AlphaFoldDB" id="A0A2J5I2B5"/>
<proteinExistence type="predicted"/>
<name>A0A2J5I2B5_9EURO</name>
<sequence length="776" mass="85030">MASSSDDSSKLDQFGLYQLAEQDKDKEISPDTWGPGSLLNEDFDWAGLQNLLPPSLPTQNIFEDYFNEFEEAPTIPDALALPLPGHIVSESQVIPGIQIPLRHPQQSVQLSPQQVLQQHLQFQPQQAIQQYPQQAVLQYPRQAQQLPQQIQQVAQPAPQQTVQPTPGLAHQRIPSQGYFHLSHSIHPQIFAGAHMGANDQPISTHQTPENDMAQSSSSPNQNHTTGANTPAPQGASDAHNQITPQTHMSGAYQPGSTSYNAEENADVNITPHSEDTQVTAVIANEMRRGRAHDFPQPQQTDNVFSEAPDSPATQIEIRDDHLDRQQVFRPPVAAPGRPVMGAMRTEGGLVVGINQIPSFVPEIEELLDPVNSGADTKTIYPTSQQAREAMCVIQRELQHKRDRTIPTTDEQKRAIVKALFNAMKSLVYAEDNPAMKRPFVQGKYTDARLEAACWTLLDLTLLRHRQGPLLGAFSDKCRGGDAVPNFGQRIQLIMTALEVNKTIVKHVLDPNYTATLVDDPVGSMKRIVSNKQLNRRKGEYMVAGKELLQNEQVNQPKRNYRRGKQSIPVGTNPTPAPFQRSPSPPQTSPAQTQASGVMTRSQARIANSNRGQSLSSAPNMAAQTRAMHRATTRDSTVMQTPHAQRYSANYPITPTRHARTETQAMPNGGYQTRAEDDPYHPMGGLPVNSQTAPHARAPTNQNNSSNYNNDVGSQEAGSSSPLFVGAVGYGCATAVASLSTESQSHTPSTSHSGHGRKRQVSDAGFGNGPDSARRRY</sequence>
<feature type="region of interest" description="Disordered" evidence="1">
    <location>
        <begin position="1"/>
        <end position="35"/>
    </location>
</feature>
<feature type="compositionally biased region" description="Low complexity" evidence="1">
    <location>
        <begin position="739"/>
        <end position="752"/>
    </location>
</feature>
<evidence type="ECO:0000313" key="2">
    <source>
        <dbReference type="EMBL" id="PLN83909.1"/>
    </source>
</evidence>
<feature type="compositionally biased region" description="Polar residues" evidence="1">
    <location>
        <begin position="238"/>
        <end position="259"/>
    </location>
</feature>
<organism evidence="2 3">
    <name type="scientific">Aspergillus taichungensis</name>
    <dbReference type="NCBI Taxonomy" id="482145"/>
    <lineage>
        <taxon>Eukaryota</taxon>
        <taxon>Fungi</taxon>
        <taxon>Dikarya</taxon>
        <taxon>Ascomycota</taxon>
        <taxon>Pezizomycotina</taxon>
        <taxon>Eurotiomycetes</taxon>
        <taxon>Eurotiomycetidae</taxon>
        <taxon>Eurotiales</taxon>
        <taxon>Aspergillaceae</taxon>
        <taxon>Aspergillus</taxon>
        <taxon>Aspergillus subgen. Circumdati</taxon>
    </lineage>
</organism>
<feature type="region of interest" description="Disordered" evidence="1">
    <location>
        <begin position="195"/>
        <end position="259"/>
    </location>
</feature>
<feature type="compositionally biased region" description="Polar residues" evidence="1">
    <location>
        <begin position="596"/>
        <end position="622"/>
    </location>
</feature>
<evidence type="ECO:0000256" key="1">
    <source>
        <dbReference type="SAM" id="MobiDB-lite"/>
    </source>
</evidence>
<keyword evidence="3" id="KW-1185">Reference proteome</keyword>
<feature type="region of interest" description="Disordered" evidence="1">
    <location>
        <begin position="738"/>
        <end position="776"/>
    </location>
</feature>
<protein>
    <submittedName>
        <fullName evidence="2">Uncharacterized protein</fullName>
    </submittedName>
</protein>
<feature type="compositionally biased region" description="Low complexity" evidence="1">
    <location>
        <begin position="700"/>
        <end position="709"/>
    </location>
</feature>
<feature type="region of interest" description="Disordered" evidence="1">
    <location>
        <begin position="549"/>
        <end position="718"/>
    </location>
</feature>
<dbReference type="OrthoDB" id="4851482at2759"/>